<protein>
    <submittedName>
        <fullName evidence="8">Cytochrome P450 monooxygenase eqxH</fullName>
    </submittedName>
</protein>
<evidence type="ECO:0000256" key="4">
    <source>
        <dbReference type="ARBA" id="ARBA00022723"/>
    </source>
</evidence>
<dbReference type="PANTHER" id="PTHR46206:SF2">
    <property type="entry name" value="CYTOCHROME P450 MONOOXYGENASE AUSG-RELATED"/>
    <property type="match status" value="1"/>
</dbReference>
<dbReference type="GO" id="GO:0020037">
    <property type="term" value="F:heme binding"/>
    <property type="evidence" value="ECO:0007669"/>
    <property type="project" value="InterPro"/>
</dbReference>
<dbReference type="GO" id="GO:0005506">
    <property type="term" value="F:iron ion binding"/>
    <property type="evidence" value="ECO:0007669"/>
    <property type="project" value="InterPro"/>
</dbReference>
<keyword evidence="9" id="KW-1185">Reference proteome</keyword>
<comment type="caution">
    <text evidence="8">The sequence shown here is derived from an EMBL/GenBank/DDBJ whole genome shotgun (WGS) entry which is preliminary data.</text>
</comment>
<dbReference type="GO" id="GO:0004497">
    <property type="term" value="F:monooxygenase activity"/>
    <property type="evidence" value="ECO:0007669"/>
    <property type="project" value="UniProtKB-KW"/>
</dbReference>
<keyword evidence="5" id="KW-0560">Oxidoreductase</keyword>
<reference evidence="8 9" key="1">
    <citation type="submission" date="2018-11" db="EMBL/GenBank/DDBJ databases">
        <title>Genome sequence and assembly of Colletotrichum spinosum.</title>
        <authorList>
            <person name="Gan P."/>
            <person name="Shirasu K."/>
        </authorList>
    </citation>
    <scope>NUCLEOTIDE SEQUENCE [LARGE SCALE GENOMIC DNA]</scope>
    <source>
        <strain evidence="8 9">CBS 515.97</strain>
    </source>
</reference>
<dbReference type="PANTHER" id="PTHR46206">
    <property type="entry name" value="CYTOCHROME P450"/>
    <property type="match status" value="1"/>
</dbReference>
<comment type="similarity">
    <text evidence="2">Belongs to the cytochrome P450 family.</text>
</comment>
<dbReference type="GO" id="GO:0016705">
    <property type="term" value="F:oxidoreductase activity, acting on paired donors, with incorporation or reduction of molecular oxygen"/>
    <property type="evidence" value="ECO:0007669"/>
    <property type="project" value="InterPro"/>
</dbReference>
<evidence type="ECO:0000256" key="3">
    <source>
        <dbReference type="ARBA" id="ARBA00022617"/>
    </source>
</evidence>
<comment type="cofactor">
    <cofactor evidence="1">
        <name>heme</name>
        <dbReference type="ChEBI" id="CHEBI:30413"/>
    </cofactor>
</comment>
<evidence type="ECO:0000256" key="6">
    <source>
        <dbReference type="ARBA" id="ARBA00023004"/>
    </source>
</evidence>
<keyword evidence="7 8" id="KW-0503">Monooxygenase</keyword>
<evidence type="ECO:0000313" key="9">
    <source>
        <dbReference type="Proteomes" id="UP000295083"/>
    </source>
</evidence>
<dbReference type="InterPro" id="IPR036396">
    <property type="entry name" value="Cyt_P450_sf"/>
</dbReference>
<evidence type="ECO:0000256" key="1">
    <source>
        <dbReference type="ARBA" id="ARBA00001971"/>
    </source>
</evidence>
<dbReference type="AlphaFoldDB" id="A0A4R8QJL9"/>
<evidence type="ECO:0000256" key="7">
    <source>
        <dbReference type="ARBA" id="ARBA00023033"/>
    </source>
</evidence>
<evidence type="ECO:0000256" key="5">
    <source>
        <dbReference type="ARBA" id="ARBA00023002"/>
    </source>
</evidence>
<dbReference type="SUPFAM" id="SSF48264">
    <property type="entry name" value="Cytochrome P450"/>
    <property type="match status" value="1"/>
</dbReference>
<gene>
    <name evidence="8" type="primary">eqxH-1</name>
    <name evidence="8" type="ORF">C8035_v005683</name>
</gene>
<sequence length="281" mass="32493">MRIGQQTSHGRIFPHGKDLMIQARSSLGKRPYKIYSEWVSNVVLPPDFIHELRNEPRLGFMMPTNDDSHGYIHSFEPFVAKERHPKVATKYSTRALTKLTKPISDEVTLVLRQTLTDARSFRMAHHCSTRGQIFTRMSTRVFMAEKLCREEHWAKAFSDYATTGFSVSCVLNQYPRWFRPVNHWFLPPCWKVRGLLHETRRVVESHLKKRSAAVDKATLFDDAIEWFEQAFDGDYGPATQQVTLSLVAVRRTSDLLQQTMVDLACHPELFQPLREGSAQKS</sequence>
<keyword evidence="4" id="KW-0479">Metal-binding</keyword>
<evidence type="ECO:0000256" key="2">
    <source>
        <dbReference type="ARBA" id="ARBA00010617"/>
    </source>
</evidence>
<organism evidence="8 9">
    <name type="scientific">Colletotrichum spinosum</name>
    <dbReference type="NCBI Taxonomy" id="1347390"/>
    <lineage>
        <taxon>Eukaryota</taxon>
        <taxon>Fungi</taxon>
        <taxon>Dikarya</taxon>
        <taxon>Ascomycota</taxon>
        <taxon>Pezizomycotina</taxon>
        <taxon>Sordariomycetes</taxon>
        <taxon>Hypocreomycetidae</taxon>
        <taxon>Glomerellales</taxon>
        <taxon>Glomerellaceae</taxon>
        <taxon>Colletotrichum</taxon>
        <taxon>Colletotrichum orbiculare species complex</taxon>
    </lineage>
</organism>
<accession>A0A4R8QJL9</accession>
<dbReference type="Proteomes" id="UP000295083">
    <property type="component" value="Unassembled WGS sequence"/>
</dbReference>
<dbReference type="Gene3D" id="1.10.630.10">
    <property type="entry name" value="Cytochrome P450"/>
    <property type="match status" value="1"/>
</dbReference>
<proteinExistence type="inferred from homology"/>
<evidence type="ECO:0000313" key="8">
    <source>
        <dbReference type="EMBL" id="TDZ39128.1"/>
    </source>
</evidence>
<name>A0A4R8QJL9_9PEZI</name>
<keyword evidence="6" id="KW-0408">Iron</keyword>
<keyword evidence="3" id="KW-0349">Heme</keyword>
<dbReference type="EMBL" id="QAPG01000012">
    <property type="protein sequence ID" value="TDZ39128.1"/>
    <property type="molecule type" value="Genomic_DNA"/>
</dbReference>